<protein>
    <recommendedName>
        <fullName evidence="2">Altered inheritance of mitochondria protein 32</fullName>
    </recommendedName>
</protein>
<dbReference type="Pfam" id="PF06999">
    <property type="entry name" value="Suc_Fer-like"/>
    <property type="match status" value="1"/>
</dbReference>
<dbReference type="EMBL" id="OZ022406">
    <property type="protein sequence ID" value="CAK9437478.1"/>
    <property type="molecule type" value="Genomic_DNA"/>
</dbReference>
<dbReference type="Gene3D" id="3.40.30.10">
    <property type="entry name" value="Glutaredoxin"/>
    <property type="match status" value="1"/>
</dbReference>
<proteinExistence type="inferred from homology"/>
<evidence type="ECO:0000313" key="3">
    <source>
        <dbReference type="EMBL" id="CAK9437478.1"/>
    </source>
</evidence>
<dbReference type="InterPro" id="IPR009737">
    <property type="entry name" value="Aim32/Apd1-like"/>
</dbReference>
<dbReference type="InterPro" id="IPR036249">
    <property type="entry name" value="Thioredoxin-like_sf"/>
</dbReference>
<organism evidence="3 4">
    <name type="scientific">Lodderomyces beijingensis</name>
    <dbReference type="NCBI Taxonomy" id="1775926"/>
    <lineage>
        <taxon>Eukaryota</taxon>
        <taxon>Fungi</taxon>
        <taxon>Dikarya</taxon>
        <taxon>Ascomycota</taxon>
        <taxon>Saccharomycotina</taxon>
        <taxon>Pichiomycetes</taxon>
        <taxon>Debaryomycetaceae</taxon>
        <taxon>Candida/Lodderomyces clade</taxon>
        <taxon>Lodderomyces</taxon>
    </lineage>
</organism>
<reference evidence="3 4" key="1">
    <citation type="submission" date="2024-03" db="EMBL/GenBank/DDBJ databases">
        <authorList>
            <person name="Brejova B."/>
        </authorList>
    </citation>
    <scope>NUCLEOTIDE SEQUENCE [LARGE SCALE GENOMIC DNA]</scope>
    <source>
        <strain evidence="3 4">CBS 14171</strain>
    </source>
</reference>
<dbReference type="GeneID" id="92207052"/>
<dbReference type="Proteomes" id="UP001497383">
    <property type="component" value="Chromosome 2"/>
</dbReference>
<sequence>MVTRIVRGFSSWSRPRYAPINWRLTTTLPAPTFDTGCTFCEPTFPPDKQINFDQPLDRSGAIPTKHVMSLTTHDNKMDEFPSRIEDWQGTLAHEVKQLKAQIPLAEGVSVSSIVLDHHQSVLLRYGVTKSSDQLVFLYPEMKAIKFDIRHTDQFMQKYLSSPTPHKVYNPFVKSTGTTEGRAKIAVDDANFTEMELDKDLIVTCGQTERDIRCGILGPLITEEFDKVLTQEGLRHECYVGQITHIGGHAFAGNVLYYPRHCESSRDFIWYGRVFPKDVQGLVEETVKEKKIVAGLFRGDLSRYEK</sequence>
<keyword evidence="4" id="KW-1185">Reference proteome</keyword>
<dbReference type="CDD" id="cd03062">
    <property type="entry name" value="TRX_Fd_Sucrase"/>
    <property type="match status" value="1"/>
</dbReference>
<dbReference type="PANTHER" id="PTHR31902:SF7">
    <property type="entry name" value="ALTERED INHERITANCE OF MITOCHONDRIA PROTEIN 32"/>
    <property type="match status" value="1"/>
</dbReference>
<name>A0ABP0ZHI4_9ASCO</name>
<evidence type="ECO:0000256" key="1">
    <source>
        <dbReference type="ARBA" id="ARBA00038208"/>
    </source>
</evidence>
<accession>A0ABP0ZHI4</accession>
<dbReference type="RefSeq" id="XP_066828794.1">
    <property type="nucleotide sequence ID" value="XM_066971790.1"/>
</dbReference>
<dbReference type="PANTHER" id="PTHR31902">
    <property type="entry name" value="ACTIN PATCHES DISTAL PROTEIN 1"/>
    <property type="match status" value="1"/>
</dbReference>
<evidence type="ECO:0000313" key="4">
    <source>
        <dbReference type="Proteomes" id="UP001497383"/>
    </source>
</evidence>
<comment type="similarity">
    <text evidence="1">Belongs to the AIM32 family.</text>
</comment>
<dbReference type="SUPFAM" id="SSF52833">
    <property type="entry name" value="Thioredoxin-like"/>
    <property type="match status" value="1"/>
</dbReference>
<evidence type="ECO:0000256" key="2">
    <source>
        <dbReference type="ARBA" id="ARBA00040895"/>
    </source>
</evidence>
<gene>
    <name evidence="3" type="ORF">LODBEIA_P18560</name>
</gene>